<evidence type="ECO:0000259" key="14">
    <source>
        <dbReference type="PROSITE" id="PS51843"/>
    </source>
</evidence>
<accession>A0A0V0TPM3</accession>
<dbReference type="SUPFAM" id="SSF48508">
    <property type="entry name" value="Nuclear receptor ligand-binding domain"/>
    <property type="match status" value="1"/>
</dbReference>
<dbReference type="EMBL" id="JYDJ01000183">
    <property type="protein sequence ID" value="KRX40980.1"/>
    <property type="molecule type" value="Genomic_DNA"/>
</dbReference>
<dbReference type="SUPFAM" id="SSF57716">
    <property type="entry name" value="Glucocorticoid receptor-like (DNA-binding domain)"/>
    <property type="match status" value="2"/>
</dbReference>
<dbReference type="GO" id="GO:0004879">
    <property type="term" value="F:nuclear receptor activity"/>
    <property type="evidence" value="ECO:0007669"/>
    <property type="project" value="TreeGrafter"/>
</dbReference>
<dbReference type="PROSITE" id="PS00031">
    <property type="entry name" value="NUCLEAR_REC_DBD_1"/>
    <property type="match status" value="1"/>
</dbReference>
<dbReference type="GO" id="GO:0005634">
    <property type="term" value="C:nucleus"/>
    <property type="evidence" value="ECO:0007669"/>
    <property type="project" value="UniProtKB-SubCell"/>
</dbReference>
<name>A0A0V0TPM3_9BILA</name>
<keyword evidence="12" id="KW-0472">Membrane</keyword>
<dbReference type="InterPro" id="IPR035500">
    <property type="entry name" value="NHR-like_dom_sf"/>
</dbReference>
<dbReference type="Proteomes" id="UP000055048">
    <property type="component" value="Unassembled WGS sequence"/>
</dbReference>
<evidence type="ECO:0000313" key="16">
    <source>
        <dbReference type="Proteomes" id="UP000055048"/>
    </source>
</evidence>
<evidence type="ECO:0000256" key="12">
    <source>
        <dbReference type="SAM" id="Phobius"/>
    </source>
</evidence>
<dbReference type="OrthoDB" id="5771769at2759"/>
<protein>
    <submittedName>
        <fullName evidence="15">Retinoic acid receptor RXR</fullName>
    </submittedName>
</protein>
<keyword evidence="9 15" id="KW-0675">Receptor</keyword>
<reference evidence="15 16" key="1">
    <citation type="submission" date="2015-01" db="EMBL/GenBank/DDBJ databases">
        <title>Evolution of Trichinella species and genotypes.</title>
        <authorList>
            <person name="Korhonen P.K."/>
            <person name="Edoardo P."/>
            <person name="Giuseppe L.R."/>
            <person name="Gasser R.B."/>
        </authorList>
    </citation>
    <scope>NUCLEOTIDE SEQUENCE [LARGE SCALE GENOMIC DNA]</scope>
    <source>
        <strain evidence="15">ISS417</strain>
    </source>
</reference>
<evidence type="ECO:0000256" key="11">
    <source>
        <dbReference type="SAM" id="MobiDB-lite"/>
    </source>
</evidence>
<dbReference type="PANTHER" id="PTHR24082">
    <property type="entry name" value="NUCLEAR HORMONE RECEPTOR"/>
    <property type="match status" value="1"/>
</dbReference>
<evidence type="ECO:0000313" key="15">
    <source>
        <dbReference type="EMBL" id="KRX40980.1"/>
    </source>
</evidence>
<dbReference type="STRING" id="144512.A0A0V0TPM3"/>
<evidence type="ECO:0000256" key="7">
    <source>
        <dbReference type="ARBA" id="ARBA00023125"/>
    </source>
</evidence>
<evidence type="ECO:0000256" key="2">
    <source>
        <dbReference type="ARBA" id="ARBA00005993"/>
    </source>
</evidence>
<sequence>MDKSRSTETDFPIDYSQPGTSGRSNRPSNLNATWLWKPSEDGNFLIKSSLQYENDLLVQEELPLHQFSELASPERNPEEYAYASTRTFPDPLQSLYSSMEGNNNSADISQLTQFQNEQCIISGDCACHFHYSVVACDSCKGFFRKTARYAEVEEKWEVQVQPLEVFFAFSKYASSSLFVSFHSLRTLLRRRLFIFICFALFLLFLFQNVEIALMDRSRSTETDFPIDYSQPGTSGLSNRLSNNNALTGANVERRAHSFSASGLRAPDESSFGRRSFTISEYTADQVMEALKRYGNLLGQSLLQYGSHPMANEELLYHQVSELTSPDRNPLAFAYAGTRIFTNQLQSAYSSMEGGTSASSVNDVQNSGADSVSPYSSARWIELRSVKQATAQGKTSSTNTSSNTVNDNSADFPLLTRFQDVRCMVCGDCAHGFHYGVVTCEGCKGFFRRTVQRNLQYSCHKSSRCEINRQTRTRCQACRYQQCLDVGMSPIMVRIDQRRKGTPQFNIEDDSSAISKMQSLLNSIGDAFDTLINSANDNDNDIATQSQCFNAFTSALPEFSKLDPVDQEILQHDSMEEIQTLVKAYLLIDKDTSTIGMTDLDSVLLKVKAEMVELQVQPLEVALLCCISFYSPIRENLKAAQQIEAVQDECLQALQVQVHLRCAENPQLFARILFLRTMSKL</sequence>
<keyword evidence="8" id="KW-0804">Transcription</keyword>
<dbReference type="GO" id="GO:0008270">
    <property type="term" value="F:zinc ion binding"/>
    <property type="evidence" value="ECO:0007669"/>
    <property type="project" value="UniProtKB-KW"/>
</dbReference>
<evidence type="ECO:0000256" key="10">
    <source>
        <dbReference type="ARBA" id="ARBA00023242"/>
    </source>
</evidence>
<feature type="compositionally biased region" description="Polar residues" evidence="11">
    <location>
        <begin position="17"/>
        <end position="29"/>
    </location>
</feature>
<keyword evidence="6" id="KW-0805">Transcription regulation</keyword>
<keyword evidence="4" id="KW-0863">Zinc-finger</keyword>
<evidence type="ECO:0000256" key="5">
    <source>
        <dbReference type="ARBA" id="ARBA00022833"/>
    </source>
</evidence>
<comment type="caution">
    <text evidence="15">The sequence shown here is derived from an EMBL/GenBank/DDBJ whole genome shotgun (WGS) entry which is preliminary data.</text>
</comment>
<dbReference type="InterPro" id="IPR001628">
    <property type="entry name" value="Znf_hrmn_rcpt"/>
</dbReference>
<dbReference type="Gene3D" id="3.30.50.10">
    <property type="entry name" value="Erythroid Transcription Factor GATA-1, subunit A"/>
    <property type="match status" value="2"/>
</dbReference>
<dbReference type="GO" id="GO:0000122">
    <property type="term" value="P:negative regulation of transcription by RNA polymerase II"/>
    <property type="evidence" value="ECO:0007669"/>
    <property type="project" value="TreeGrafter"/>
</dbReference>
<dbReference type="Pfam" id="PF00105">
    <property type="entry name" value="zf-C4"/>
    <property type="match status" value="2"/>
</dbReference>
<keyword evidence="16" id="KW-1185">Reference proteome</keyword>
<dbReference type="Gene3D" id="1.10.565.10">
    <property type="entry name" value="Retinoid X Receptor"/>
    <property type="match status" value="1"/>
</dbReference>
<proteinExistence type="inferred from homology"/>
<comment type="similarity">
    <text evidence="2">Belongs to the nuclear hormone receptor family.</text>
</comment>
<dbReference type="SMART" id="SM00399">
    <property type="entry name" value="ZnF_C4"/>
    <property type="match status" value="1"/>
</dbReference>
<feature type="transmembrane region" description="Helical" evidence="12">
    <location>
        <begin position="192"/>
        <end position="209"/>
    </location>
</feature>
<feature type="domain" description="NR LBD" evidence="14">
    <location>
        <begin position="511"/>
        <end position="680"/>
    </location>
</feature>
<dbReference type="GO" id="GO:0045944">
    <property type="term" value="P:positive regulation of transcription by RNA polymerase II"/>
    <property type="evidence" value="ECO:0007669"/>
    <property type="project" value="TreeGrafter"/>
</dbReference>
<keyword evidence="3" id="KW-0479">Metal-binding</keyword>
<dbReference type="PROSITE" id="PS51030">
    <property type="entry name" value="NUCLEAR_REC_DBD_2"/>
    <property type="match status" value="1"/>
</dbReference>
<evidence type="ECO:0000256" key="1">
    <source>
        <dbReference type="ARBA" id="ARBA00004123"/>
    </source>
</evidence>
<dbReference type="SMART" id="SM00430">
    <property type="entry name" value="HOLI"/>
    <property type="match status" value="1"/>
</dbReference>
<keyword evidence="12" id="KW-0812">Transmembrane</keyword>
<evidence type="ECO:0000259" key="13">
    <source>
        <dbReference type="PROSITE" id="PS51030"/>
    </source>
</evidence>
<feature type="domain" description="Nuclear receptor" evidence="13">
    <location>
        <begin position="419"/>
        <end position="494"/>
    </location>
</feature>
<dbReference type="InterPro" id="IPR013088">
    <property type="entry name" value="Znf_NHR/GATA"/>
</dbReference>
<keyword evidence="12" id="KW-1133">Transmembrane helix</keyword>
<dbReference type="PROSITE" id="PS51843">
    <property type="entry name" value="NR_LBD"/>
    <property type="match status" value="1"/>
</dbReference>
<dbReference type="CDD" id="cd06916">
    <property type="entry name" value="NR_DBD_like"/>
    <property type="match status" value="1"/>
</dbReference>
<keyword evidence="5" id="KW-0862">Zinc</keyword>
<keyword evidence="10" id="KW-0539">Nucleus</keyword>
<dbReference type="InterPro" id="IPR000536">
    <property type="entry name" value="Nucl_hrmn_rcpt_lig-bd"/>
</dbReference>
<evidence type="ECO:0000256" key="8">
    <source>
        <dbReference type="ARBA" id="ARBA00023163"/>
    </source>
</evidence>
<evidence type="ECO:0000256" key="4">
    <source>
        <dbReference type="ARBA" id="ARBA00022771"/>
    </source>
</evidence>
<dbReference type="FunFam" id="3.30.50.10:FF:000030">
    <property type="entry name" value="Nuclear Hormone Receptor family"/>
    <property type="match status" value="1"/>
</dbReference>
<dbReference type="GO" id="GO:0030154">
    <property type="term" value="P:cell differentiation"/>
    <property type="evidence" value="ECO:0007669"/>
    <property type="project" value="TreeGrafter"/>
</dbReference>
<evidence type="ECO:0000256" key="3">
    <source>
        <dbReference type="ARBA" id="ARBA00022723"/>
    </source>
</evidence>
<comment type="subcellular location">
    <subcellularLocation>
        <location evidence="1">Nucleus</location>
    </subcellularLocation>
</comment>
<organism evidence="15 16">
    <name type="scientific">Trichinella murrelli</name>
    <dbReference type="NCBI Taxonomy" id="144512"/>
    <lineage>
        <taxon>Eukaryota</taxon>
        <taxon>Metazoa</taxon>
        <taxon>Ecdysozoa</taxon>
        <taxon>Nematoda</taxon>
        <taxon>Enoplea</taxon>
        <taxon>Dorylaimia</taxon>
        <taxon>Trichinellida</taxon>
        <taxon>Trichinellidae</taxon>
        <taxon>Trichinella</taxon>
    </lineage>
</organism>
<dbReference type="AlphaFoldDB" id="A0A0V0TPM3"/>
<dbReference type="PRINTS" id="PR00047">
    <property type="entry name" value="STROIDFINGER"/>
</dbReference>
<dbReference type="GO" id="GO:0000978">
    <property type="term" value="F:RNA polymerase II cis-regulatory region sequence-specific DNA binding"/>
    <property type="evidence" value="ECO:0007669"/>
    <property type="project" value="TreeGrafter"/>
</dbReference>
<evidence type="ECO:0000256" key="6">
    <source>
        <dbReference type="ARBA" id="ARBA00023015"/>
    </source>
</evidence>
<gene>
    <name evidence="15" type="primary">RXR</name>
    <name evidence="15" type="ORF">T05_12593</name>
</gene>
<dbReference type="InterPro" id="IPR050234">
    <property type="entry name" value="Nuclear_hormone_rcpt_NR1"/>
</dbReference>
<feature type="region of interest" description="Disordered" evidence="11">
    <location>
        <begin position="1"/>
        <end position="29"/>
    </location>
</feature>
<evidence type="ECO:0000256" key="9">
    <source>
        <dbReference type="ARBA" id="ARBA00023170"/>
    </source>
</evidence>
<keyword evidence="7" id="KW-0238">DNA-binding</keyword>
<dbReference type="PANTHER" id="PTHR24082:SF473">
    <property type="entry name" value="ECDYSONE-INDUCED PROTEIN 75B, ISOFORM B"/>
    <property type="match status" value="1"/>
</dbReference>